<dbReference type="PANTHER" id="PTHR11439:SF502">
    <property type="entry name" value="SECRETED RXLR EFFECTOR PROTEIN 161-LIKE"/>
    <property type="match status" value="1"/>
</dbReference>
<dbReference type="Pfam" id="PF22936">
    <property type="entry name" value="Pol_BBD"/>
    <property type="match status" value="1"/>
</dbReference>
<accession>A0AAV5KZL6</accession>
<dbReference type="SUPFAM" id="SSF56672">
    <property type="entry name" value="DNA/RNA polymerases"/>
    <property type="match status" value="1"/>
</dbReference>
<keyword evidence="1" id="KW-0378">Hydrolase</keyword>
<sequence length="787" mass="89437">MSSSSTNSFSSPPMFNGENYDFWAIRMKAFLKGNDVWEVIEHGFQLPFPQENPTVAQMKRNVEYNAGTYRALSFLHNAMANDVFPKIASCQNAQEVWEALKEEYEGSTKDKSVTLLALKREFEMLKMKETDTIHYLPNRFEPKVAAIEESCDLSRLSVKALTGKLQAHEKRLAMRFDKSVEGAFQAKHKGKYLVARLDWQPKQVQQANFTEDQNEEDYMFVAMHSCFVTSKDSWYVNGGCTNHMVRDVKLFTKLDRSIRTRVRLGNGYVVQAEGKGNVSIQTKEVMEMARSMLFEKNLPKKFWVEAVHTAVYLLNGLPTRAVEATRRTKLDEKAEMGILVGYVAQSKGAAATSRHQNVVETDDDSPPLKASKHDEWMAAMKEELAMIEKNKTWSLCPRPEGKNVIGVKWVFRTKLNPDGSVNKYKARLVVKGYAQQQGVDFSETFAPVARHDIIKLLFAISTQNGWKVYHMDVKSTFLNGFLEEEIYVEQPEGFLVHGSENMVYKLHKALYGLKQAPRAWYSRIDAYLMQQGFKRSENEAILYVKDTNGGVQLLVSLYVDDFLITGSDVQAMEHFMLVMKKEFDMSNLGEMSYFLGLEIKQCGNGIFLSQEKYAQDMMKKFNMGYSKPVSTPLVLNCKMSKNDGSAYVDASWYRSIIGSLLYLTATRPNIMFAVSLLSRYMSSPTQVQLSVAKRVRRYVNGTIDYGIWFSKNDHGCLSGYSDSDWAGSIDDGRSTSGYLFQFGSGVFCWNSCKQEVVAQSTAKAEYISAVEASNHAIWLRKMLYDIG</sequence>
<feature type="domain" description="Reverse transcriptase Ty1/copia-type" evidence="2">
    <location>
        <begin position="390"/>
        <end position="634"/>
    </location>
</feature>
<evidence type="ECO:0000313" key="5">
    <source>
        <dbReference type="Proteomes" id="UP001054252"/>
    </source>
</evidence>
<evidence type="ECO:0000259" key="3">
    <source>
        <dbReference type="Pfam" id="PF22936"/>
    </source>
</evidence>
<dbReference type="InterPro" id="IPR054722">
    <property type="entry name" value="PolX-like_BBD"/>
</dbReference>
<dbReference type="Pfam" id="PF14223">
    <property type="entry name" value="Retrotran_gag_2"/>
    <property type="match status" value="1"/>
</dbReference>
<dbReference type="CDD" id="cd09272">
    <property type="entry name" value="RNase_HI_RT_Ty1"/>
    <property type="match status" value="1"/>
</dbReference>
<keyword evidence="1" id="KW-0064">Aspartyl protease</keyword>
<evidence type="ECO:0008006" key="6">
    <source>
        <dbReference type="Google" id="ProtNLM"/>
    </source>
</evidence>
<gene>
    <name evidence="4" type="ORF">SLEP1_g39251</name>
</gene>
<feature type="domain" description="Retrovirus-related Pol polyprotein from transposon TNT 1-94-like beta-barrel" evidence="3">
    <location>
        <begin position="234"/>
        <end position="284"/>
    </location>
</feature>
<dbReference type="GO" id="GO:0004190">
    <property type="term" value="F:aspartic-type endopeptidase activity"/>
    <property type="evidence" value="ECO:0007669"/>
    <property type="project" value="UniProtKB-KW"/>
</dbReference>
<evidence type="ECO:0000256" key="1">
    <source>
        <dbReference type="ARBA" id="ARBA00022750"/>
    </source>
</evidence>
<proteinExistence type="predicted"/>
<name>A0AAV5KZL6_9ROSI</name>
<dbReference type="AlphaFoldDB" id="A0AAV5KZL6"/>
<protein>
    <recommendedName>
        <fullName evidence="6">Retrovirus-related Pol polyprotein from transposon RE1</fullName>
    </recommendedName>
</protein>
<dbReference type="PANTHER" id="PTHR11439">
    <property type="entry name" value="GAG-POL-RELATED RETROTRANSPOSON"/>
    <property type="match status" value="1"/>
</dbReference>
<reference evidence="4 5" key="1">
    <citation type="journal article" date="2021" name="Commun. Biol.">
        <title>The genome of Shorea leprosula (Dipterocarpaceae) highlights the ecological relevance of drought in aseasonal tropical rainforests.</title>
        <authorList>
            <person name="Ng K.K.S."/>
            <person name="Kobayashi M.J."/>
            <person name="Fawcett J.A."/>
            <person name="Hatakeyama M."/>
            <person name="Paape T."/>
            <person name="Ng C.H."/>
            <person name="Ang C.C."/>
            <person name="Tnah L.H."/>
            <person name="Lee C.T."/>
            <person name="Nishiyama T."/>
            <person name="Sese J."/>
            <person name="O'Brien M.J."/>
            <person name="Copetti D."/>
            <person name="Mohd Noor M.I."/>
            <person name="Ong R.C."/>
            <person name="Putra M."/>
            <person name="Sireger I.Z."/>
            <person name="Indrioko S."/>
            <person name="Kosugi Y."/>
            <person name="Izuno A."/>
            <person name="Isagi Y."/>
            <person name="Lee S.L."/>
            <person name="Shimizu K.K."/>
        </authorList>
    </citation>
    <scope>NUCLEOTIDE SEQUENCE [LARGE SCALE GENOMIC DNA]</scope>
    <source>
        <strain evidence="4">214</strain>
    </source>
</reference>
<comment type="caution">
    <text evidence="4">The sequence shown here is derived from an EMBL/GenBank/DDBJ whole genome shotgun (WGS) entry which is preliminary data.</text>
</comment>
<keyword evidence="5" id="KW-1185">Reference proteome</keyword>
<organism evidence="4 5">
    <name type="scientific">Rubroshorea leprosula</name>
    <dbReference type="NCBI Taxonomy" id="152421"/>
    <lineage>
        <taxon>Eukaryota</taxon>
        <taxon>Viridiplantae</taxon>
        <taxon>Streptophyta</taxon>
        <taxon>Embryophyta</taxon>
        <taxon>Tracheophyta</taxon>
        <taxon>Spermatophyta</taxon>
        <taxon>Magnoliopsida</taxon>
        <taxon>eudicotyledons</taxon>
        <taxon>Gunneridae</taxon>
        <taxon>Pentapetalae</taxon>
        <taxon>rosids</taxon>
        <taxon>malvids</taxon>
        <taxon>Malvales</taxon>
        <taxon>Dipterocarpaceae</taxon>
        <taxon>Rubroshorea</taxon>
    </lineage>
</organism>
<dbReference type="EMBL" id="BPVZ01000086">
    <property type="protein sequence ID" value="GKV30443.1"/>
    <property type="molecule type" value="Genomic_DNA"/>
</dbReference>
<evidence type="ECO:0000313" key="4">
    <source>
        <dbReference type="EMBL" id="GKV30443.1"/>
    </source>
</evidence>
<evidence type="ECO:0000259" key="2">
    <source>
        <dbReference type="Pfam" id="PF07727"/>
    </source>
</evidence>
<dbReference type="InterPro" id="IPR013103">
    <property type="entry name" value="RVT_2"/>
</dbReference>
<dbReference type="InterPro" id="IPR043502">
    <property type="entry name" value="DNA/RNA_pol_sf"/>
</dbReference>
<dbReference type="Proteomes" id="UP001054252">
    <property type="component" value="Unassembled WGS sequence"/>
</dbReference>
<dbReference type="Pfam" id="PF07727">
    <property type="entry name" value="RVT_2"/>
    <property type="match status" value="1"/>
</dbReference>
<keyword evidence="1" id="KW-0645">Protease</keyword>